<protein>
    <recommendedName>
        <fullName evidence="2">Ricin B lectin domain-containing protein</fullName>
    </recommendedName>
</protein>
<keyword evidence="1" id="KW-0732">Signal</keyword>
<dbReference type="RefSeq" id="WP_045313335.1">
    <property type="nucleotide sequence ID" value="NZ_JYJG01000144.1"/>
</dbReference>
<dbReference type="EMBL" id="JYJG01000144">
    <property type="protein sequence ID" value="KJK47117.1"/>
    <property type="molecule type" value="Genomic_DNA"/>
</dbReference>
<reference evidence="3 4" key="1">
    <citation type="submission" date="2015-02" db="EMBL/GenBank/DDBJ databases">
        <authorList>
            <person name="Ju K.-S."/>
            <person name="Doroghazi J.R."/>
            <person name="Metcalf W."/>
        </authorList>
    </citation>
    <scope>NUCLEOTIDE SEQUENCE [LARGE SCALE GENOMIC DNA]</scope>
    <source>
        <strain evidence="3 4">NRRL B-16140</strain>
    </source>
</reference>
<evidence type="ECO:0000259" key="2">
    <source>
        <dbReference type="SMART" id="SM00458"/>
    </source>
</evidence>
<dbReference type="PROSITE" id="PS50231">
    <property type="entry name" value="RICIN_B_LECTIN"/>
    <property type="match status" value="1"/>
</dbReference>
<accession>A0A0F0GYN7</accession>
<evidence type="ECO:0000256" key="1">
    <source>
        <dbReference type="SAM" id="SignalP"/>
    </source>
</evidence>
<dbReference type="Proteomes" id="UP000033393">
    <property type="component" value="Unassembled WGS sequence"/>
</dbReference>
<dbReference type="OrthoDB" id="3534750at2"/>
<comment type="caution">
    <text evidence="3">The sequence shown here is derived from an EMBL/GenBank/DDBJ whole genome shotgun (WGS) entry which is preliminary data.</text>
</comment>
<dbReference type="SUPFAM" id="SSF50370">
    <property type="entry name" value="Ricin B-like lectins"/>
    <property type="match status" value="1"/>
</dbReference>
<feature type="chain" id="PRO_5002441439" description="Ricin B lectin domain-containing protein" evidence="1">
    <location>
        <begin position="28"/>
        <end position="143"/>
    </location>
</feature>
<dbReference type="CDD" id="cd23415">
    <property type="entry name" value="beta-trefoil_Ricin_AH"/>
    <property type="match status" value="1"/>
</dbReference>
<keyword evidence="4" id="KW-1185">Reference proteome</keyword>
<gene>
    <name evidence="3" type="ORF">UK23_21265</name>
</gene>
<name>A0A0F0GYN7_LENAE</name>
<sequence>MGKLAAIIATAAAVTAMTTLTALPASAEPVVMYQLSGTTRCLADTGTNIVLQPCNRTVEAQRWIVPITDSVDWPHNIATNKCLGTAAGDVLGVACSSGTTRWHRIPPSGSSFQFRNDASGKCLTAQVTVAACTTTSARWVGLR</sequence>
<dbReference type="AlphaFoldDB" id="A0A0F0GYN7"/>
<feature type="domain" description="Ricin B lectin" evidence="2">
    <location>
        <begin position="29"/>
        <end position="142"/>
    </location>
</feature>
<organism evidence="3 4">
    <name type="scientific">Lentzea aerocolonigenes</name>
    <name type="common">Lechevalieria aerocolonigenes</name>
    <name type="synonym">Saccharothrix aerocolonigenes</name>
    <dbReference type="NCBI Taxonomy" id="68170"/>
    <lineage>
        <taxon>Bacteria</taxon>
        <taxon>Bacillati</taxon>
        <taxon>Actinomycetota</taxon>
        <taxon>Actinomycetes</taxon>
        <taxon>Pseudonocardiales</taxon>
        <taxon>Pseudonocardiaceae</taxon>
        <taxon>Lentzea</taxon>
    </lineage>
</organism>
<proteinExistence type="predicted"/>
<evidence type="ECO:0000313" key="4">
    <source>
        <dbReference type="Proteomes" id="UP000033393"/>
    </source>
</evidence>
<dbReference type="InterPro" id="IPR035992">
    <property type="entry name" value="Ricin_B-like_lectins"/>
</dbReference>
<dbReference type="PATRIC" id="fig|68170.10.peg.5307"/>
<dbReference type="SMART" id="SM00458">
    <property type="entry name" value="RICIN"/>
    <property type="match status" value="1"/>
</dbReference>
<dbReference type="Gene3D" id="2.80.10.50">
    <property type="match status" value="1"/>
</dbReference>
<feature type="signal peptide" evidence="1">
    <location>
        <begin position="1"/>
        <end position="27"/>
    </location>
</feature>
<evidence type="ECO:0000313" key="3">
    <source>
        <dbReference type="EMBL" id="KJK47117.1"/>
    </source>
</evidence>
<dbReference type="InterPro" id="IPR000772">
    <property type="entry name" value="Ricin_B_lectin"/>
</dbReference>